<dbReference type="EMBL" id="UINC01018220">
    <property type="protein sequence ID" value="SVA76332.1"/>
    <property type="molecule type" value="Genomic_DNA"/>
</dbReference>
<evidence type="ECO:0000313" key="8">
    <source>
        <dbReference type="EMBL" id="SVA76332.1"/>
    </source>
</evidence>
<keyword evidence="3" id="KW-1003">Cell membrane</keyword>
<dbReference type="InterPro" id="IPR006419">
    <property type="entry name" value="NMN_transpt_PnuC"/>
</dbReference>
<feature type="transmembrane region" description="Helical" evidence="7">
    <location>
        <begin position="161"/>
        <end position="181"/>
    </location>
</feature>
<feature type="transmembrane region" description="Helical" evidence="7">
    <location>
        <begin position="12"/>
        <end position="34"/>
    </location>
</feature>
<comment type="subcellular location">
    <subcellularLocation>
        <location evidence="1">Cell membrane</location>
        <topology evidence="1">Multi-pass membrane protein</topology>
    </subcellularLocation>
</comment>
<protein>
    <recommendedName>
        <fullName evidence="9">Nicotinamide riboside transporter PnuC</fullName>
    </recommendedName>
</protein>
<organism evidence="8">
    <name type="scientific">marine metagenome</name>
    <dbReference type="NCBI Taxonomy" id="408172"/>
    <lineage>
        <taxon>unclassified sequences</taxon>
        <taxon>metagenomes</taxon>
        <taxon>ecological metagenomes</taxon>
    </lineage>
</organism>
<dbReference type="GO" id="GO:0034257">
    <property type="term" value="F:nicotinamide riboside transmembrane transporter activity"/>
    <property type="evidence" value="ECO:0007669"/>
    <property type="project" value="InterPro"/>
</dbReference>
<dbReference type="NCBIfam" id="TIGR01528">
    <property type="entry name" value="NMN_trans_PnuC"/>
    <property type="match status" value="1"/>
</dbReference>
<evidence type="ECO:0000256" key="7">
    <source>
        <dbReference type="SAM" id="Phobius"/>
    </source>
</evidence>
<feature type="transmembrane region" description="Helical" evidence="7">
    <location>
        <begin position="87"/>
        <end position="107"/>
    </location>
</feature>
<dbReference type="Pfam" id="PF04973">
    <property type="entry name" value="NMN_transporter"/>
    <property type="match status" value="1"/>
</dbReference>
<dbReference type="AlphaFoldDB" id="A0A381YIA4"/>
<dbReference type="PANTHER" id="PTHR36122:SF2">
    <property type="entry name" value="NICOTINAMIDE RIBOSIDE TRANSPORTER PNUC"/>
    <property type="match status" value="1"/>
</dbReference>
<evidence type="ECO:0000256" key="5">
    <source>
        <dbReference type="ARBA" id="ARBA00022989"/>
    </source>
</evidence>
<evidence type="ECO:0008006" key="9">
    <source>
        <dbReference type="Google" id="ProtNLM"/>
    </source>
</evidence>
<feature type="transmembrane region" description="Helical" evidence="7">
    <location>
        <begin position="46"/>
        <end position="67"/>
    </location>
</feature>
<keyword evidence="6 7" id="KW-0472">Membrane</keyword>
<feature type="transmembrane region" description="Helical" evidence="7">
    <location>
        <begin position="114"/>
        <end position="134"/>
    </location>
</feature>
<gene>
    <name evidence="8" type="ORF">METZ01_LOCUS129186</name>
</gene>
<dbReference type="PANTHER" id="PTHR36122">
    <property type="entry name" value="NICOTINAMIDE RIBOSIDE TRANSPORTER PNUC"/>
    <property type="match status" value="1"/>
</dbReference>
<name>A0A381YIA4_9ZZZZ</name>
<evidence type="ECO:0000256" key="4">
    <source>
        <dbReference type="ARBA" id="ARBA00022692"/>
    </source>
</evidence>
<evidence type="ECO:0000256" key="1">
    <source>
        <dbReference type="ARBA" id="ARBA00004651"/>
    </source>
</evidence>
<proteinExistence type="predicted"/>
<accession>A0A381YIA4</accession>
<keyword evidence="2" id="KW-0813">Transport</keyword>
<evidence type="ECO:0000256" key="2">
    <source>
        <dbReference type="ARBA" id="ARBA00022448"/>
    </source>
</evidence>
<sequence>MLLQLPEITAVVFAVLYLALAIKQNILCWSAWILSSCLYTYVMYSANLYMEALLQIFYVCMGIYGWHQWLNKNSTEQELPVLTWEPIKHVGAVTLIFVLAYASGFLLEKYTAAALPFLDALTTWGAIVTTYMVANKILENWIYWFVIDSISIYLFISRELYFTALLFFVYLFMIVIGYRTWKQSRVAVND</sequence>
<reference evidence="8" key="1">
    <citation type="submission" date="2018-05" db="EMBL/GenBank/DDBJ databases">
        <authorList>
            <person name="Lanie J.A."/>
            <person name="Ng W.-L."/>
            <person name="Kazmierczak K.M."/>
            <person name="Andrzejewski T.M."/>
            <person name="Davidsen T.M."/>
            <person name="Wayne K.J."/>
            <person name="Tettelin H."/>
            <person name="Glass J.I."/>
            <person name="Rusch D."/>
            <person name="Podicherti R."/>
            <person name="Tsui H.-C.T."/>
            <person name="Winkler M.E."/>
        </authorList>
    </citation>
    <scope>NUCLEOTIDE SEQUENCE</scope>
</reference>
<keyword evidence="5 7" id="KW-1133">Transmembrane helix</keyword>
<evidence type="ECO:0000256" key="6">
    <source>
        <dbReference type="ARBA" id="ARBA00023136"/>
    </source>
</evidence>
<dbReference type="GO" id="GO:0005886">
    <property type="term" value="C:plasma membrane"/>
    <property type="evidence" value="ECO:0007669"/>
    <property type="project" value="UniProtKB-SubCell"/>
</dbReference>
<keyword evidence="4 7" id="KW-0812">Transmembrane</keyword>
<evidence type="ECO:0000256" key="3">
    <source>
        <dbReference type="ARBA" id="ARBA00022475"/>
    </source>
</evidence>